<dbReference type="Proteomes" id="UP001305414">
    <property type="component" value="Unassembled WGS sequence"/>
</dbReference>
<feature type="compositionally biased region" description="Polar residues" evidence="1">
    <location>
        <begin position="1"/>
        <end position="22"/>
    </location>
</feature>
<gene>
    <name evidence="2" type="ORF">RRF57_012911</name>
</gene>
<evidence type="ECO:0000313" key="3">
    <source>
        <dbReference type="Proteomes" id="UP001305414"/>
    </source>
</evidence>
<name>A0AAN7V4Q0_9PEZI</name>
<dbReference type="EMBL" id="JAWHQM010000098">
    <property type="protein sequence ID" value="KAK5637199.1"/>
    <property type="molecule type" value="Genomic_DNA"/>
</dbReference>
<reference evidence="2 3" key="1">
    <citation type="submission" date="2023-10" db="EMBL/GenBank/DDBJ databases">
        <title>Draft genome sequence of Xylaria bambusicola isolate GMP-LS, the root and basal stem rot pathogen of sugarcane in Indonesia.</title>
        <authorList>
            <person name="Selvaraj P."/>
            <person name="Muralishankar V."/>
            <person name="Muruganantham S."/>
            <person name="Sp S."/>
            <person name="Haryani S."/>
            <person name="Lau K.J.X."/>
            <person name="Naqvi N.I."/>
        </authorList>
    </citation>
    <scope>NUCLEOTIDE SEQUENCE [LARGE SCALE GENOMIC DNA]</scope>
    <source>
        <strain evidence="2">GMP-LS</strain>
    </source>
</reference>
<organism evidence="2 3">
    <name type="scientific">Xylaria bambusicola</name>
    <dbReference type="NCBI Taxonomy" id="326684"/>
    <lineage>
        <taxon>Eukaryota</taxon>
        <taxon>Fungi</taxon>
        <taxon>Dikarya</taxon>
        <taxon>Ascomycota</taxon>
        <taxon>Pezizomycotina</taxon>
        <taxon>Sordariomycetes</taxon>
        <taxon>Xylariomycetidae</taxon>
        <taxon>Xylariales</taxon>
        <taxon>Xylariaceae</taxon>
        <taxon>Xylaria</taxon>
    </lineage>
</organism>
<protein>
    <submittedName>
        <fullName evidence="2">Uncharacterized protein</fullName>
    </submittedName>
</protein>
<comment type="caution">
    <text evidence="2">The sequence shown here is derived from an EMBL/GenBank/DDBJ whole genome shotgun (WGS) entry which is preliminary data.</text>
</comment>
<sequence>MSTSRPTTPKPITSHMSHAETSTPRPTTPRPTTGSRVDTELKGSEFWEVFIQEIPRVPTVDELICRIVGMSYPDGMFWDRDGNLISPPLDHQAVTKQVLFTLQVAIDTEREFWIKQCRYKGVYTPYAWAVRLGASISDGGN</sequence>
<dbReference type="AlphaFoldDB" id="A0AAN7V4Q0"/>
<feature type="region of interest" description="Disordered" evidence="1">
    <location>
        <begin position="1"/>
        <end position="38"/>
    </location>
</feature>
<accession>A0AAN7V4Q0</accession>
<proteinExistence type="predicted"/>
<keyword evidence="3" id="KW-1185">Reference proteome</keyword>
<evidence type="ECO:0000313" key="2">
    <source>
        <dbReference type="EMBL" id="KAK5637199.1"/>
    </source>
</evidence>
<evidence type="ECO:0000256" key="1">
    <source>
        <dbReference type="SAM" id="MobiDB-lite"/>
    </source>
</evidence>